<evidence type="ECO:0000256" key="10">
    <source>
        <dbReference type="SAM" id="SignalP"/>
    </source>
</evidence>
<sequence>MKKVTTHFLGRYSLALAACCVSFPGVAHSYSSANRVESVNDLSKSALAKFLDEALANSGHSWSTGGTFAFQELAVTGKVTDESGVGLPGVTVLLKGTDKAAPTDASGNYTITVPDGNGTLVFSYIGFASQEVPVNNRSTINVTLGADAKALEEVVVVGYGTQKKSDVTGAVASANLEAFREAPNTNVVQSLQGTVPGLNIGQVTSAGATPEISIRGRSSLSGNQNVLIILDGIQYNGSLASINPNDIESIDILKDVSSTAVYGAQAANGVILVTTKGGKRNQKPQITINSSYATLSPTVDLRPMRRDEYIAYLERQLYQYQYLPPAYTTPNPDYQGYFGNNPGANVNFTLQDPNNPGNFNNTDFDWYDEGTQNSYILENKFSLSGASERVSYLLSLGLTEQEGLVKNDNFSRKSVRVNLDADATDWWNIGIQAFGSFINQDGDEPALFELRSFSPLLTPYDENGNLVRNPSGTIELNPFLAYDTEDYERHDYFFANLYSEINIPFIEGLSYRLNFGNNYRIDKQYGASIYGAGGVGDAGKYINFYRDYTLDNILKYNRVFGKHDLGATLLYGAIERKGEDTDIYVSNFNRLSLGYNDLNVGSVPVPSSGAFTESLNYQMFRVNYKFDNRYIFTGTIRRDGFSAFAENQKTAYFPSGALGWNVSNEAFMQDVSWVNNLKFRVSYGISGNQTGRYSSLARLTTRAAYVFGDGAGPAFGQELTSLPNPNLRWEKTTGLNLGLDFGLFSNRLQGSIDVYNNITNDLLFAVRVPYLTGFNSIQTNLGEVQNKGVELSLTGDVVRSEDFSWSATTNFSANRNKIISLTGEDADGDGVEDDLIQNGLFIGQPINAIYGYEVNGIYQIGEDNIIPGYGPGNYRVVDQNGDGIIAQADDRRILGTRDPAFRASLLNTFTYKNFSLNIFFNSVQGGDEFYIAENDNALYRNANTLWLNHLSGIDYWSPQNPGGLNALAAGAPGIAGTRFENRSFVRLQDVNLSYNFDQALLERFGIEGLSLFVSGKNLATWTDWRGWDPETGVGLDRGGRPVLKAYSVGLNLTL</sequence>
<evidence type="ECO:0000313" key="14">
    <source>
        <dbReference type="Proteomes" id="UP001597641"/>
    </source>
</evidence>
<evidence type="ECO:0000256" key="1">
    <source>
        <dbReference type="ARBA" id="ARBA00004571"/>
    </source>
</evidence>
<keyword evidence="3 8" id="KW-1134">Transmembrane beta strand</keyword>
<evidence type="ECO:0000256" key="9">
    <source>
        <dbReference type="RuleBase" id="RU003357"/>
    </source>
</evidence>
<dbReference type="InterPro" id="IPR008969">
    <property type="entry name" value="CarboxyPept-like_regulatory"/>
</dbReference>
<feature type="chain" id="PRO_5046441135" evidence="10">
    <location>
        <begin position="28"/>
        <end position="1054"/>
    </location>
</feature>
<dbReference type="SUPFAM" id="SSF49464">
    <property type="entry name" value="Carboxypeptidase regulatory domain-like"/>
    <property type="match status" value="1"/>
</dbReference>
<name>A0ABW6BY40_9BACT</name>
<feature type="signal peptide" evidence="10">
    <location>
        <begin position="1"/>
        <end position="27"/>
    </location>
</feature>
<keyword evidence="6 8" id="KW-0472">Membrane</keyword>
<keyword evidence="10" id="KW-0732">Signal</keyword>
<dbReference type="InterPro" id="IPR023997">
    <property type="entry name" value="TonB-dep_OMP_SusC/RagA_CS"/>
</dbReference>
<dbReference type="NCBIfam" id="TIGR04056">
    <property type="entry name" value="OMP_RagA_SusC"/>
    <property type="match status" value="1"/>
</dbReference>
<dbReference type="RefSeq" id="WP_377486904.1">
    <property type="nucleotide sequence ID" value="NZ_JBHUOX010000013.1"/>
</dbReference>
<dbReference type="InterPro" id="IPR039426">
    <property type="entry name" value="TonB-dep_rcpt-like"/>
</dbReference>
<dbReference type="Pfam" id="PF07715">
    <property type="entry name" value="Plug"/>
    <property type="match status" value="1"/>
</dbReference>
<dbReference type="SUPFAM" id="SSF56935">
    <property type="entry name" value="Porins"/>
    <property type="match status" value="1"/>
</dbReference>
<keyword evidence="7 8" id="KW-0998">Cell outer membrane</keyword>
<gene>
    <name evidence="13" type="ORF">ACFS7Z_16595</name>
</gene>
<dbReference type="InterPro" id="IPR000531">
    <property type="entry name" value="Beta-barrel_TonB"/>
</dbReference>
<evidence type="ECO:0000259" key="12">
    <source>
        <dbReference type="Pfam" id="PF07715"/>
    </source>
</evidence>
<accession>A0ABW6BY40</accession>
<comment type="caution">
    <text evidence="13">The sequence shown here is derived from an EMBL/GenBank/DDBJ whole genome shotgun (WGS) entry which is preliminary data.</text>
</comment>
<evidence type="ECO:0000313" key="13">
    <source>
        <dbReference type="EMBL" id="MFD3001993.1"/>
    </source>
</evidence>
<dbReference type="InterPro" id="IPR023996">
    <property type="entry name" value="TonB-dep_OMP_SusC/RagA"/>
</dbReference>
<proteinExistence type="inferred from homology"/>
<comment type="similarity">
    <text evidence="8 9">Belongs to the TonB-dependent receptor family.</text>
</comment>
<organism evidence="13 14">
    <name type="scientific">Pontibacter toksunensis</name>
    <dbReference type="NCBI Taxonomy" id="1332631"/>
    <lineage>
        <taxon>Bacteria</taxon>
        <taxon>Pseudomonadati</taxon>
        <taxon>Bacteroidota</taxon>
        <taxon>Cytophagia</taxon>
        <taxon>Cytophagales</taxon>
        <taxon>Hymenobacteraceae</taxon>
        <taxon>Pontibacter</taxon>
    </lineage>
</organism>
<dbReference type="Proteomes" id="UP001597641">
    <property type="component" value="Unassembled WGS sequence"/>
</dbReference>
<evidence type="ECO:0000256" key="5">
    <source>
        <dbReference type="ARBA" id="ARBA00023077"/>
    </source>
</evidence>
<dbReference type="Pfam" id="PF00593">
    <property type="entry name" value="TonB_dep_Rec_b-barrel"/>
    <property type="match status" value="1"/>
</dbReference>
<feature type="domain" description="TonB-dependent receptor plug" evidence="12">
    <location>
        <begin position="164"/>
        <end position="270"/>
    </location>
</feature>
<keyword evidence="14" id="KW-1185">Reference proteome</keyword>
<dbReference type="InterPro" id="IPR012910">
    <property type="entry name" value="Plug_dom"/>
</dbReference>
<keyword evidence="4 8" id="KW-0812">Transmembrane</keyword>
<dbReference type="Gene3D" id="2.40.170.20">
    <property type="entry name" value="TonB-dependent receptor, beta-barrel domain"/>
    <property type="match status" value="1"/>
</dbReference>
<keyword evidence="2 8" id="KW-0813">Transport</keyword>
<dbReference type="NCBIfam" id="TIGR04057">
    <property type="entry name" value="SusC_RagA_signa"/>
    <property type="match status" value="1"/>
</dbReference>
<evidence type="ECO:0000256" key="7">
    <source>
        <dbReference type="ARBA" id="ARBA00023237"/>
    </source>
</evidence>
<dbReference type="InterPro" id="IPR036942">
    <property type="entry name" value="Beta-barrel_TonB_sf"/>
</dbReference>
<keyword evidence="5 9" id="KW-0798">TonB box</keyword>
<evidence type="ECO:0000256" key="8">
    <source>
        <dbReference type="PROSITE-ProRule" id="PRU01360"/>
    </source>
</evidence>
<dbReference type="Pfam" id="PF13715">
    <property type="entry name" value="CarbopepD_reg_2"/>
    <property type="match status" value="1"/>
</dbReference>
<feature type="domain" description="TonB-dependent receptor-like beta-barrel" evidence="11">
    <location>
        <begin position="453"/>
        <end position="1018"/>
    </location>
</feature>
<evidence type="ECO:0000259" key="11">
    <source>
        <dbReference type="Pfam" id="PF00593"/>
    </source>
</evidence>
<dbReference type="PROSITE" id="PS52016">
    <property type="entry name" value="TONB_DEPENDENT_REC_3"/>
    <property type="match status" value="1"/>
</dbReference>
<dbReference type="InterPro" id="IPR037066">
    <property type="entry name" value="Plug_dom_sf"/>
</dbReference>
<dbReference type="Gene3D" id="2.170.130.10">
    <property type="entry name" value="TonB-dependent receptor, plug domain"/>
    <property type="match status" value="1"/>
</dbReference>
<dbReference type="Gene3D" id="2.60.40.1120">
    <property type="entry name" value="Carboxypeptidase-like, regulatory domain"/>
    <property type="match status" value="1"/>
</dbReference>
<reference evidence="14" key="1">
    <citation type="journal article" date="2019" name="Int. J. Syst. Evol. Microbiol.">
        <title>The Global Catalogue of Microorganisms (GCM) 10K type strain sequencing project: providing services to taxonomists for standard genome sequencing and annotation.</title>
        <authorList>
            <consortium name="The Broad Institute Genomics Platform"/>
            <consortium name="The Broad Institute Genome Sequencing Center for Infectious Disease"/>
            <person name="Wu L."/>
            <person name="Ma J."/>
        </authorList>
    </citation>
    <scope>NUCLEOTIDE SEQUENCE [LARGE SCALE GENOMIC DNA]</scope>
    <source>
        <strain evidence="14">KCTC 23984</strain>
    </source>
</reference>
<evidence type="ECO:0000256" key="3">
    <source>
        <dbReference type="ARBA" id="ARBA00022452"/>
    </source>
</evidence>
<dbReference type="EMBL" id="JBHUOX010000013">
    <property type="protein sequence ID" value="MFD3001993.1"/>
    <property type="molecule type" value="Genomic_DNA"/>
</dbReference>
<protein>
    <submittedName>
        <fullName evidence="13">SusC/RagA family TonB-linked outer membrane protein</fullName>
    </submittedName>
</protein>
<evidence type="ECO:0000256" key="2">
    <source>
        <dbReference type="ARBA" id="ARBA00022448"/>
    </source>
</evidence>
<comment type="subcellular location">
    <subcellularLocation>
        <location evidence="1 8">Cell outer membrane</location>
        <topology evidence="1 8">Multi-pass membrane protein</topology>
    </subcellularLocation>
</comment>
<evidence type="ECO:0000256" key="6">
    <source>
        <dbReference type="ARBA" id="ARBA00023136"/>
    </source>
</evidence>
<evidence type="ECO:0000256" key="4">
    <source>
        <dbReference type="ARBA" id="ARBA00022692"/>
    </source>
</evidence>